<dbReference type="InterPro" id="IPR001623">
    <property type="entry name" value="DnaJ_domain"/>
</dbReference>
<reference evidence="3 4" key="1">
    <citation type="submission" date="2024-08" db="EMBL/GenBank/DDBJ databases">
        <title>Gnathostoma spinigerum genome.</title>
        <authorList>
            <person name="Gonzalez-Bertolin B."/>
            <person name="Monzon S."/>
            <person name="Zaballos A."/>
            <person name="Jimenez P."/>
            <person name="Dekumyoy P."/>
            <person name="Varona S."/>
            <person name="Cuesta I."/>
            <person name="Sumanam S."/>
            <person name="Adisakwattana P."/>
            <person name="Gasser R.B."/>
            <person name="Hernandez-Gonzalez A."/>
            <person name="Young N.D."/>
            <person name="Perteguer M.J."/>
        </authorList>
    </citation>
    <scope>NUCLEOTIDE SEQUENCE [LARGE SCALE GENOMIC DNA]</scope>
    <source>
        <strain evidence="3">AL3</strain>
        <tissue evidence="3">Liver</tissue>
    </source>
</reference>
<feature type="domain" description="J" evidence="2">
    <location>
        <begin position="18"/>
        <end position="83"/>
    </location>
</feature>
<comment type="caution">
    <text evidence="3">The sequence shown here is derived from an EMBL/GenBank/DDBJ whole genome shotgun (WGS) entry which is preliminary data.</text>
</comment>
<dbReference type="Proteomes" id="UP001608902">
    <property type="component" value="Unassembled WGS sequence"/>
</dbReference>
<dbReference type="InterPro" id="IPR036869">
    <property type="entry name" value="J_dom_sf"/>
</dbReference>
<evidence type="ECO:0000313" key="4">
    <source>
        <dbReference type="Proteomes" id="UP001608902"/>
    </source>
</evidence>
<name>A0ABD6EVJ9_9BILA</name>
<dbReference type="AlphaFoldDB" id="A0ABD6EVJ9"/>
<keyword evidence="4" id="KW-1185">Reference proteome</keyword>
<dbReference type="PANTHER" id="PTHR44500">
    <property type="entry name" value="DNAJ HOMOLOG SUBFAMILY C MEMBER 12"/>
    <property type="match status" value="1"/>
</dbReference>
<evidence type="ECO:0000259" key="2">
    <source>
        <dbReference type="PROSITE" id="PS50076"/>
    </source>
</evidence>
<organism evidence="3 4">
    <name type="scientific">Gnathostoma spinigerum</name>
    <dbReference type="NCBI Taxonomy" id="75299"/>
    <lineage>
        <taxon>Eukaryota</taxon>
        <taxon>Metazoa</taxon>
        <taxon>Ecdysozoa</taxon>
        <taxon>Nematoda</taxon>
        <taxon>Chromadorea</taxon>
        <taxon>Rhabditida</taxon>
        <taxon>Spirurina</taxon>
        <taxon>Gnathostomatomorpha</taxon>
        <taxon>Gnathostomatoidea</taxon>
        <taxon>Gnathostomatidae</taxon>
        <taxon>Gnathostoma</taxon>
    </lineage>
</organism>
<evidence type="ECO:0000313" key="3">
    <source>
        <dbReference type="EMBL" id="MFH4983916.1"/>
    </source>
</evidence>
<protein>
    <recommendedName>
        <fullName evidence="2">J domain-containing protein</fullName>
    </recommendedName>
</protein>
<dbReference type="Pfam" id="PF00226">
    <property type="entry name" value="DnaJ"/>
    <property type="match status" value="1"/>
</dbReference>
<proteinExistence type="predicted"/>
<keyword evidence="1" id="KW-0143">Chaperone</keyword>
<dbReference type="EMBL" id="JBGFUD010014390">
    <property type="protein sequence ID" value="MFH4983916.1"/>
    <property type="molecule type" value="Genomic_DNA"/>
</dbReference>
<gene>
    <name evidence="3" type="ORF">AB6A40_010625</name>
</gene>
<dbReference type="PROSITE" id="PS50076">
    <property type="entry name" value="DNAJ_2"/>
    <property type="match status" value="1"/>
</dbReference>
<evidence type="ECO:0000256" key="1">
    <source>
        <dbReference type="ARBA" id="ARBA00023186"/>
    </source>
</evidence>
<dbReference type="Gene3D" id="1.10.287.110">
    <property type="entry name" value="DnaJ domain"/>
    <property type="match status" value="1"/>
</dbReference>
<accession>A0ABD6EVJ9</accession>
<dbReference type="SUPFAM" id="SSF46565">
    <property type="entry name" value="Chaperone J-domain"/>
    <property type="match status" value="1"/>
</dbReference>
<dbReference type="PANTHER" id="PTHR44500:SF1">
    <property type="entry name" value="DNAJ HOMOLOG SUBFAMILY C MEMBER 12"/>
    <property type="match status" value="1"/>
</dbReference>
<dbReference type="InterPro" id="IPR029827">
    <property type="entry name" value="JDP1-like"/>
</dbReference>
<sequence length="151" mass="18003">MIMFWCFCLLDTARDNIKIVLLLFILKERLKSSQILAEYRARVRSFHPDITGDSNSGDMFSRLTHAKDVLCDESQRRLYDSWLDSGLLVPWNEWRDSQYLRGLQHWHHFQGERALTNADNDRGQSANTSHLRWERQAENSDIVRKFRNYEI</sequence>